<evidence type="ECO:0000313" key="4">
    <source>
        <dbReference type="EMBL" id="DAF91641.1"/>
    </source>
</evidence>
<dbReference type="GO" id="GO:0008745">
    <property type="term" value="F:N-acetylmuramoyl-L-alanine amidase activity"/>
    <property type="evidence" value="ECO:0007669"/>
    <property type="project" value="InterPro"/>
</dbReference>
<feature type="domain" description="N-acetylmuramoyl-L-alanine amidase" evidence="3">
    <location>
        <begin position="12"/>
        <end position="159"/>
    </location>
</feature>
<dbReference type="InterPro" id="IPR036505">
    <property type="entry name" value="Amidase/PGRP_sf"/>
</dbReference>
<dbReference type="GO" id="GO:0042742">
    <property type="term" value="P:defense response to bacterium"/>
    <property type="evidence" value="ECO:0007669"/>
    <property type="project" value="UniProtKB-KW"/>
</dbReference>
<keyword evidence="2" id="KW-0081">Bacteriolytic enzyme</keyword>
<keyword evidence="1" id="KW-0929">Antimicrobial</keyword>
<dbReference type="CDD" id="cd06583">
    <property type="entry name" value="PGRP"/>
    <property type="match status" value="1"/>
</dbReference>
<proteinExistence type="predicted"/>
<evidence type="ECO:0000256" key="2">
    <source>
        <dbReference type="ARBA" id="ARBA00022638"/>
    </source>
</evidence>
<dbReference type="SUPFAM" id="SSF55846">
    <property type="entry name" value="N-acetylmuramoyl-L-alanine amidase-like"/>
    <property type="match status" value="1"/>
</dbReference>
<dbReference type="Pfam" id="PF01510">
    <property type="entry name" value="Amidase_2"/>
    <property type="match status" value="1"/>
</dbReference>
<name>A0A8S5UAY4_9CAUD</name>
<protein>
    <submittedName>
        <fullName evidence="4">N-acetylmuramoyl-L-alanine amidase</fullName>
    </submittedName>
</protein>
<dbReference type="EMBL" id="BK016059">
    <property type="protein sequence ID" value="DAF91641.1"/>
    <property type="molecule type" value="Genomic_DNA"/>
</dbReference>
<organism evidence="4">
    <name type="scientific">Siphoviridae sp. ct8Cp41</name>
    <dbReference type="NCBI Taxonomy" id="2825358"/>
    <lineage>
        <taxon>Viruses</taxon>
        <taxon>Duplodnaviria</taxon>
        <taxon>Heunggongvirae</taxon>
        <taxon>Uroviricota</taxon>
        <taxon>Caudoviricetes</taxon>
    </lineage>
</organism>
<evidence type="ECO:0000256" key="1">
    <source>
        <dbReference type="ARBA" id="ARBA00022529"/>
    </source>
</evidence>
<reference evidence="4" key="1">
    <citation type="journal article" date="2021" name="Proc. Natl. Acad. Sci. U.S.A.">
        <title>A Catalog of Tens of Thousands of Viruses from Human Metagenomes Reveals Hidden Associations with Chronic Diseases.</title>
        <authorList>
            <person name="Tisza M.J."/>
            <person name="Buck C.B."/>
        </authorList>
    </citation>
    <scope>NUCLEOTIDE SEQUENCE</scope>
    <source>
        <strain evidence="4">Ct8Cp41</strain>
    </source>
</reference>
<dbReference type="InterPro" id="IPR002502">
    <property type="entry name" value="Amidase_domain"/>
</dbReference>
<dbReference type="SMART" id="SM00644">
    <property type="entry name" value="Ami_2"/>
    <property type="match status" value="1"/>
</dbReference>
<dbReference type="Gene3D" id="3.40.80.10">
    <property type="entry name" value="Peptidoglycan recognition protein-like"/>
    <property type="match status" value="1"/>
</dbReference>
<dbReference type="GO" id="GO:0009253">
    <property type="term" value="P:peptidoglycan catabolic process"/>
    <property type="evidence" value="ECO:0007669"/>
    <property type="project" value="InterPro"/>
</dbReference>
<evidence type="ECO:0000259" key="3">
    <source>
        <dbReference type="SMART" id="SM00644"/>
    </source>
</evidence>
<sequence length="263" mass="29285">MSESSLATYVHYSPNCTKPRQGTIKGVAIHCTAGGRNLPARNFADMNRFAVEQKNGASCHYVVGGDGSIAQVCREENRAWCTSNPIDHQLVTIEVASDADGDCKCNMAALNSLIKLLVDICQRNNIPRLLWRGDKGLMGQWDKQNMVVHRWTANKACPGDYLYNKHAVIAQTVNNRLGAETEDDMDIKKIIEQLTPEMCYAIVTEAMAYADNLPEPEWSKKEGDFLNLKHRGIMDGTGPERFVKRDELAAVLGRMELIQATEV</sequence>
<accession>A0A8S5UAY4</accession>
<dbReference type="GO" id="GO:0001897">
    <property type="term" value="P:symbiont-mediated cytolysis of host cell"/>
    <property type="evidence" value="ECO:0007669"/>
    <property type="project" value="UniProtKB-ARBA"/>
</dbReference>